<dbReference type="InParanoid" id="A0A1X7US53"/>
<protein>
    <submittedName>
        <fullName evidence="1">Uncharacterized protein</fullName>
    </submittedName>
</protein>
<proteinExistence type="predicted"/>
<sequence>MVFKIVFMRWRGWLRKELRRVIHGTWFCGRDTLKKNHYRYHLIMSLAIRYTELRTGTGQQFSCFICRLYHEPEPSFGVLLDDISSLRSDLQNSLNSGHLNYPSLFIVTYSIFFVRYGTVC</sequence>
<organism evidence="1">
    <name type="scientific">Amphimedon queenslandica</name>
    <name type="common">Sponge</name>
    <dbReference type="NCBI Taxonomy" id="400682"/>
    <lineage>
        <taxon>Eukaryota</taxon>
        <taxon>Metazoa</taxon>
        <taxon>Porifera</taxon>
        <taxon>Demospongiae</taxon>
        <taxon>Heteroscleromorpha</taxon>
        <taxon>Haplosclerida</taxon>
        <taxon>Niphatidae</taxon>
        <taxon>Amphimedon</taxon>
    </lineage>
</organism>
<accession>A0A1X7US53</accession>
<dbReference type="EnsemblMetazoa" id="Aqu2.1.30349_001">
    <property type="protein sequence ID" value="Aqu2.1.30349_001"/>
    <property type="gene ID" value="Aqu2.1.30349"/>
</dbReference>
<reference evidence="1" key="1">
    <citation type="submission" date="2017-05" db="UniProtKB">
        <authorList>
            <consortium name="EnsemblMetazoa"/>
        </authorList>
    </citation>
    <scope>IDENTIFICATION</scope>
</reference>
<evidence type="ECO:0000313" key="1">
    <source>
        <dbReference type="EnsemblMetazoa" id="Aqu2.1.30349_001"/>
    </source>
</evidence>
<dbReference type="AlphaFoldDB" id="A0A1X7US53"/>
<name>A0A1X7US53_AMPQE</name>